<keyword evidence="10" id="KW-1185">Reference proteome</keyword>
<organism evidence="9 10">
    <name type="scientific">Rhodomicrobium vannielii (strain ATCC 17100 / DSM 162 / LMG 4299 / NCIMB 10020 / ATH 3.1.1)</name>
    <dbReference type="NCBI Taxonomy" id="648757"/>
    <lineage>
        <taxon>Bacteria</taxon>
        <taxon>Pseudomonadati</taxon>
        <taxon>Pseudomonadota</taxon>
        <taxon>Alphaproteobacteria</taxon>
        <taxon>Hyphomicrobiales</taxon>
        <taxon>Hyphomicrobiaceae</taxon>
        <taxon>Rhodomicrobium</taxon>
    </lineage>
</organism>
<sequence>MHFLSSLLLAASCVVFGWQAPAAAEDKPDTVRIGFQKSSTLITVLKTQGKLDAALQKIGVSVKWNEFTSGPPMLEALNIGAIDLTADVADTVPIFAQAAGAKMIYVAQEAPSPTAQAILIPATSELKSPAELKGKRVALTKGTGGHYLLLATLAKAGLTFKDIQPVYLGQADCRAAFERGSVDAWVTWDPYLSAGEIQAGARVLADGKDVALYQRYYLAATAFATARPDVLAVIFDELHAAGKWVKDNPQAAAELLKPIWGLDTKIIEQANGRRSYDVRLPSTNNLVDQQVIADTFFKEQLLPKPVDVKSADIWHRGS</sequence>
<accession>E3I7Q0</accession>
<dbReference type="Pfam" id="PF09084">
    <property type="entry name" value="NMT1"/>
    <property type="match status" value="1"/>
</dbReference>
<dbReference type="InterPro" id="IPR010067">
    <property type="entry name" value="ABC_SsuA_sub-bd"/>
</dbReference>
<dbReference type="STRING" id="648757.Rvan_0380"/>
<dbReference type="SUPFAM" id="SSF53850">
    <property type="entry name" value="Periplasmic binding protein-like II"/>
    <property type="match status" value="1"/>
</dbReference>
<gene>
    <name evidence="9" type="ordered locus">Rvan_0380</name>
</gene>
<keyword evidence="4 7" id="KW-0732">Signal</keyword>
<comment type="subcellular location">
    <subcellularLocation>
        <location evidence="1">Periplasm</location>
    </subcellularLocation>
</comment>
<dbReference type="RefSeq" id="WP_013418073.1">
    <property type="nucleotide sequence ID" value="NC_014664.1"/>
</dbReference>
<dbReference type="InterPro" id="IPR001638">
    <property type="entry name" value="Solute-binding_3/MltF_N"/>
</dbReference>
<dbReference type="InterPro" id="IPR015168">
    <property type="entry name" value="SsuA/THI5"/>
</dbReference>
<dbReference type="GO" id="GO:0016020">
    <property type="term" value="C:membrane"/>
    <property type="evidence" value="ECO:0007669"/>
    <property type="project" value="InterPro"/>
</dbReference>
<evidence type="ECO:0000313" key="9">
    <source>
        <dbReference type="EMBL" id="ADP69666.1"/>
    </source>
</evidence>
<dbReference type="OrthoDB" id="7374754at2"/>
<protein>
    <recommendedName>
        <fullName evidence="6">Putative aliphatic sulfonates-binding protein</fullName>
    </recommendedName>
</protein>
<evidence type="ECO:0000256" key="4">
    <source>
        <dbReference type="ARBA" id="ARBA00022729"/>
    </source>
</evidence>
<comment type="similarity">
    <text evidence="2">Belongs to the bacterial solute-binding protein SsuA/TauA family.</text>
</comment>
<dbReference type="Gene3D" id="3.40.190.10">
    <property type="entry name" value="Periplasmic binding protein-like II"/>
    <property type="match status" value="2"/>
</dbReference>
<dbReference type="PANTHER" id="PTHR30024">
    <property type="entry name" value="ALIPHATIC SULFONATES-BINDING PROTEIN-RELATED"/>
    <property type="match status" value="1"/>
</dbReference>
<feature type="signal peptide" evidence="7">
    <location>
        <begin position="1"/>
        <end position="24"/>
    </location>
</feature>
<dbReference type="GO" id="GO:0042626">
    <property type="term" value="F:ATPase-coupled transmembrane transporter activity"/>
    <property type="evidence" value="ECO:0007669"/>
    <property type="project" value="InterPro"/>
</dbReference>
<dbReference type="SMART" id="SM00062">
    <property type="entry name" value="PBPb"/>
    <property type="match status" value="1"/>
</dbReference>
<proteinExistence type="inferred from homology"/>
<evidence type="ECO:0000256" key="5">
    <source>
        <dbReference type="ARBA" id="ARBA00055538"/>
    </source>
</evidence>
<evidence type="ECO:0000256" key="6">
    <source>
        <dbReference type="ARBA" id="ARBA00070228"/>
    </source>
</evidence>
<comment type="function">
    <text evidence="5">Part of a binding-protein-dependent transport system for aliphatic sulfonates. Putative binding protein.</text>
</comment>
<dbReference type="FunFam" id="3.40.190.10:FF:000050">
    <property type="entry name" value="Sulfonate ABC transporter substrate-binding protein"/>
    <property type="match status" value="1"/>
</dbReference>
<evidence type="ECO:0000256" key="3">
    <source>
        <dbReference type="ARBA" id="ARBA00022448"/>
    </source>
</evidence>
<evidence type="ECO:0000256" key="1">
    <source>
        <dbReference type="ARBA" id="ARBA00004418"/>
    </source>
</evidence>
<dbReference type="GO" id="GO:0042597">
    <property type="term" value="C:periplasmic space"/>
    <property type="evidence" value="ECO:0007669"/>
    <property type="project" value="UniProtKB-SubCell"/>
</dbReference>
<feature type="chain" id="PRO_5003172063" description="Putative aliphatic sulfonates-binding protein" evidence="7">
    <location>
        <begin position="25"/>
        <end position="318"/>
    </location>
</feature>
<dbReference type="EMBL" id="CP002292">
    <property type="protein sequence ID" value="ADP69666.1"/>
    <property type="molecule type" value="Genomic_DNA"/>
</dbReference>
<dbReference type="PANTHER" id="PTHR30024:SF42">
    <property type="entry name" value="ALIPHATIC SULFONATES-BINDING PROTEIN-RELATED"/>
    <property type="match status" value="1"/>
</dbReference>
<reference evidence="10" key="1">
    <citation type="journal article" date="2011" name="J. Bacteriol.">
        <title>Genome sequences of eight morphologically diverse alphaproteobacteria.</title>
        <authorList>
            <consortium name="US DOE Joint Genome Institute"/>
            <person name="Brown P.J."/>
            <person name="Kysela D.T."/>
            <person name="Buechlein A."/>
            <person name="Hemmerich C."/>
            <person name="Brun Y.V."/>
        </authorList>
    </citation>
    <scope>NUCLEOTIDE SEQUENCE [LARGE SCALE GENOMIC DNA]</scope>
    <source>
        <strain evidence="10">ATCC 17100 / ATH 3.1.1 / DSM 162 / LMG 4299</strain>
    </source>
</reference>
<evidence type="ECO:0000256" key="2">
    <source>
        <dbReference type="ARBA" id="ARBA00010742"/>
    </source>
</evidence>
<keyword evidence="3" id="KW-0813">Transport</keyword>
<name>E3I7Q0_RHOVT</name>
<dbReference type="eggNOG" id="COG0715">
    <property type="taxonomic scope" value="Bacteria"/>
</dbReference>
<dbReference type="Proteomes" id="UP000001399">
    <property type="component" value="Chromosome"/>
</dbReference>
<dbReference type="HOGENOM" id="CLU_028871_2_0_5"/>
<feature type="domain" description="Solute-binding protein family 3/N-terminal" evidence="8">
    <location>
        <begin position="30"/>
        <end position="248"/>
    </location>
</feature>
<evidence type="ECO:0000313" key="10">
    <source>
        <dbReference type="Proteomes" id="UP000001399"/>
    </source>
</evidence>
<evidence type="ECO:0000259" key="8">
    <source>
        <dbReference type="SMART" id="SM00062"/>
    </source>
</evidence>
<evidence type="ECO:0000256" key="7">
    <source>
        <dbReference type="SAM" id="SignalP"/>
    </source>
</evidence>
<dbReference type="KEGG" id="rva:Rvan_0380"/>
<dbReference type="NCBIfam" id="TIGR01728">
    <property type="entry name" value="SsuA_fam"/>
    <property type="match status" value="1"/>
</dbReference>
<dbReference type="AlphaFoldDB" id="E3I7Q0"/>